<evidence type="ECO:0000313" key="1">
    <source>
        <dbReference type="EMBL" id="NKZ37834.1"/>
    </source>
</evidence>
<gene>
    <name evidence="1" type="ORF">HF690_02575</name>
</gene>
<name>A0A846ZH01_9GAMM</name>
<dbReference type="RefSeq" id="WP_168608335.1">
    <property type="nucleotide sequence ID" value="NZ_JAAZQD010000001.1"/>
</dbReference>
<sequence>MSQETDSTHRAKEGIVICLRDLGDGRSRLIFDDVVADDPVAPQRVWRHKVFFTDNAYPNESLDNMELSDEQFQEIGEAVVARLLAINIRVK</sequence>
<reference evidence="1 2" key="1">
    <citation type="journal article" date="2017" name="Int. J. Syst. Evol. Microbiol.">
        <title>Oleiagrimonas citrea sp. nov., a marine bacterium isolated from tidal flat sediment and emended description of the genus Oleiagrimonas Fang et al. 2015 and Oleiagrimonas soli.</title>
        <authorList>
            <person name="Yang S.H."/>
            <person name="Seo H.S."/>
            <person name="Seong C.N."/>
            <person name="Kwon K.K."/>
        </authorList>
    </citation>
    <scope>NUCLEOTIDE SEQUENCE [LARGE SCALE GENOMIC DNA]</scope>
    <source>
        <strain evidence="1 2">MEBiC09124</strain>
    </source>
</reference>
<protein>
    <submittedName>
        <fullName evidence="1">Uncharacterized protein</fullName>
    </submittedName>
</protein>
<comment type="caution">
    <text evidence="1">The sequence shown here is derived from an EMBL/GenBank/DDBJ whole genome shotgun (WGS) entry which is preliminary data.</text>
</comment>
<dbReference type="Proteomes" id="UP000541636">
    <property type="component" value="Unassembled WGS sequence"/>
</dbReference>
<proteinExistence type="predicted"/>
<keyword evidence="2" id="KW-1185">Reference proteome</keyword>
<evidence type="ECO:0000313" key="2">
    <source>
        <dbReference type="Proteomes" id="UP000541636"/>
    </source>
</evidence>
<dbReference type="EMBL" id="JAAZQD010000001">
    <property type="protein sequence ID" value="NKZ37834.1"/>
    <property type="molecule type" value="Genomic_DNA"/>
</dbReference>
<organism evidence="1 2">
    <name type="scientific">Oleiagrimonas citrea</name>
    <dbReference type="NCBI Taxonomy" id="1665687"/>
    <lineage>
        <taxon>Bacteria</taxon>
        <taxon>Pseudomonadati</taxon>
        <taxon>Pseudomonadota</taxon>
        <taxon>Gammaproteobacteria</taxon>
        <taxon>Lysobacterales</taxon>
        <taxon>Rhodanobacteraceae</taxon>
        <taxon>Oleiagrimonas</taxon>
    </lineage>
</organism>
<accession>A0A846ZH01</accession>
<dbReference type="AlphaFoldDB" id="A0A846ZH01"/>